<dbReference type="GO" id="GO:0016705">
    <property type="term" value="F:oxidoreductase activity, acting on paired donors, with incorporation or reduction of molecular oxygen"/>
    <property type="evidence" value="ECO:0007669"/>
    <property type="project" value="InterPro"/>
</dbReference>
<evidence type="ECO:0000313" key="10">
    <source>
        <dbReference type="Proteomes" id="UP000298061"/>
    </source>
</evidence>
<dbReference type="OrthoDB" id="6692864at2759"/>
<dbReference type="EMBL" id="SFCI01000967">
    <property type="protein sequence ID" value="TFY77232.1"/>
    <property type="molecule type" value="Genomic_DNA"/>
</dbReference>
<keyword evidence="4" id="KW-0479">Metal-binding</keyword>
<keyword evidence="7" id="KW-0503">Monooxygenase</keyword>
<evidence type="ECO:0000256" key="3">
    <source>
        <dbReference type="ARBA" id="ARBA00010617"/>
    </source>
</evidence>
<evidence type="ECO:0000256" key="2">
    <source>
        <dbReference type="ARBA" id="ARBA00005179"/>
    </source>
</evidence>
<keyword evidence="5" id="KW-0560">Oxidoreductase</keyword>
<name>A0A4Y9ZR34_9AGAM</name>
<dbReference type="GO" id="GO:0004497">
    <property type="term" value="F:monooxygenase activity"/>
    <property type="evidence" value="ECO:0007669"/>
    <property type="project" value="UniProtKB-KW"/>
</dbReference>
<dbReference type="PANTHER" id="PTHR24305:SF187">
    <property type="entry name" value="P450, PUTATIVE (EUROFUNG)-RELATED"/>
    <property type="match status" value="1"/>
</dbReference>
<proteinExistence type="inferred from homology"/>
<dbReference type="InterPro" id="IPR001128">
    <property type="entry name" value="Cyt_P450"/>
</dbReference>
<feature type="transmembrane region" description="Helical" evidence="8">
    <location>
        <begin position="6"/>
        <end position="24"/>
    </location>
</feature>
<comment type="pathway">
    <text evidence="2">Secondary metabolite biosynthesis.</text>
</comment>
<dbReference type="STRING" id="135208.A0A4Y9ZR34"/>
<protein>
    <recommendedName>
        <fullName evidence="11">Cytochrome P450</fullName>
    </recommendedName>
</protein>
<reference evidence="9 10" key="1">
    <citation type="submission" date="2019-02" db="EMBL/GenBank/DDBJ databases">
        <title>Genome sequencing of the rare red list fungi Hericium alpestre (H. flagellum).</title>
        <authorList>
            <person name="Buettner E."/>
            <person name="Kellner H."/>
        </authorList>
    </citation>
    <scope>NUCLEOTIDE SEQUENCE [LARGE SCALE GENOMIC DNA]</scope>
    <source>
        <strain evidence="9 10">DSM 108284</strain>
    </source>
</reference>
<comment type="cofactor">
    <cofactor evidence="1">
        <name>heme</name>
        <dbReference type="ChEBI" id="CHEBI:30413"/>
    </cofactor>
</comment>
<keyword evidence="8" id="KW-1133">Transmembrane helix</keyword>
<dbReference type="Pfam" id="PF00067">
    <property type="entry name" value="p450"/>
    <property type="match status" value="1"/>
</dbReference>
<keyword evidence="10" id="KW-1185">Reference proteome</keyword>
<dbReference type="Proteomes" id="UP000298061">
    <property type="component" value="Unassembled WGS sequence"/>
</dbReference>
<dbReference type="InterPro" id="IPR050121">
    <property type="entry name" value="Cytochrome_P450_monoxygenase"/>
</dbReference>
<sequence length="400" mass="44035">MGLSSDIGFLVLSSALLGVCTHVWLNRFEPVAPTKVLSVLLAASATILLLHNLSFAPSFLTIFTSYAAYLLSLTLSLVIYRLSPLHPLAKYPGPPIATLTDFWGAWQFWNGHQHTVTKALRDRYGPIIRVAPNKLSIVDVDIVSFVLSTTGLPKGQSYDTRQDPNAPGNLFVLKGKEHAARRRLWTRGMNPESLKEYEGILRARVSQLVDRLGEVSTGGALDIATWLGYSSFDFTGDMAFGGVGYELMKAGSDEHSIWDVILNSNRTGAVLGHMPWATKLFILIPGFFTDLLKLRKMGIQFATARLKKGSTVKDLWHHLADDANLEKTKPSFGNVVADGAFTIVEGSDTSTTVLTAFFYYMLQHPEYMREVQAEIDGVYARGGDAFDELKNAANVPFLTA</sequence>
<dbReference type="SUPFAM" id="SSF48264">
    <property type="entry name" value="Cytochrome P450"/>
    <property type="match status" value="1"/>
</dbReference>
<dbReference type="PANTHER" id="PTHR24305">
    <property type="entry name" value="CYTOCHROME P450"/>
    <property type="match status" value="1"/>
</dbReference>
<evidence type="ECO:0000256" key="4">
    <source>
        <dbReference type="ARBA" id="ARBA00022723"/>
    </source>
</evidence>
<comment type="caution">
    <text evidence="9">The sequence shown here is derived from an EMBL/GenBank/DDBJ whole genome shotgun (WGS) entry which is preliminary data.</text>
</comment>
<dbReference type="Gene3D" id="1.10.630.10">
    <property type="entry name" value="Cytochrome P450"/>
    <property type="match status" value="1"/>
</dbReference>
<evidence type="ECO:0000256" key="5">
    <source>
        <dbReference type="ARBA" id="ARBA00023002"/>
    </source>
</evidence>
<feature type="transmembrane region" description="Helical" evidence="8">
    <location>
        <begin position="59"/>
        <end position="80"/>
    </location>
</feature>
<evidence type="ECO:0008006" key="11">
    <source>
        <dbReference type="Google" id="ProtNLM"/>
    </source>
</evidence>
<dbReference type="GO" id="GO:0020037">
    <property type="term" value="F:heme binding"/>
    <property type="evidence" value="ECO:0007669"/>
    <property type="project" value="InterPro"/>
</dbReference>
<comment type="similarity">
    <text evidence="3">Belongs to the cytochrome P450 family.</text>
</comment>
<dbReference type="GO" id="GO:0005506">
    <property type="term" value="F:iron ion binding"/>
    <property type="evidence" value="ECO:0007669"/>
    <property type="project" value="InterPro"/>
</dbReference>
<evidence type="ECO:0000313" key="9">
    <source>
        <dbReference type="EMBL" id="TFY77232.1"/>
    </source>
</evidence>
<feature type="transmembrane region" description="Helical" evidence="8">
    <location>
        <begin position="36"/>
        <end position="53"/>
    </location>
</feature>
<dbReference type="AlphaFoldDB" id="A0A4Y9ZR34"/>
<evidence type="ECO:0000256" key="6">
    <source>
        <dbReference type="ARBA" id="ARBA00023004"/>
    </source>
</evidence>
<keyword evidence="6" id="KW-0408">Iron</keyword>
<keyword evidence="8" id="KW-0472">Membrane</keyword>
<dbReference type="InterPro" id="IPR036396">
    <property type="entry name" value="Cyt_P450_sf"/>
</dbReference>
<evidence type="ECO:0000256" key="8">
    <source>
        <dbReference type="SAM" id="Phobius"/>
    </source>
</evidence>
<accession>A0A4Y9ZR34</accession>
<gene>
    <name evidence="9" type="ORF">EWM64_g6780</name>
</gene>
<evidence type="ECO:0000256" key="7">
    <source>
        <dbReference type="ARBA" id="ARBA00023033"/>
    </source>
</evidence>
<evidence type="ECO:0000256" key="1">
    <source>
        <dbReference type="ARBA" id="ARBA00001971"/>
    </source>
</evidence>
<organism evidence="9 10">
    <name type="scientific">Hericium alpestre</name>
    <dbReference type="NCBI Taxonomy" id="135208"/>
    <lineage>
        <taxon>Eukaryota</taxon>
        <taxon>Fungi</taxon>
        <taxon>Dikarya</taxon>
        <taxon>Basidiomycota</taxon>
        <taxon>Agaricomycotina</taxon>
        <taxon>Agaricomycetes</taxon>
        <taxon>Russulales</taxon>
        <taxon>Hericiaceae</taxon>
        <taxon>Hericium</taxon>
    </lineage>
</organism>
<keyword evidence="8" id="KW-0812">Transmembrane</keyword>